<evidence type="ECO:0000256" key="12">
    <source>
        <dbReference type="ARBA" id="ARBA00034617"/>
    </source>
</evidence>
<dbReference type="PROSITE" id="PS51217">
    <property type="entry name" value="UVRD_HELICASE_CTER"/>
    <property type="match status" value="1"/>
</dbReference>
<dbReference type="InterPro" id="IPR014017">
    <property type="entry name" value="DNA_helicase_UvrD-like_C"/>
</dbReference>
<feature type="domain" description="UvrD-like helicase C-terminal" evidence="17">
    <location>
        <begin position="332"/>
        <end position="603"/>
    </location>
</feature>
<dbReference type="PANTHER" id="PTHR11070:SF2">
    <property type="entry name" value="ATP-DEPENDENT DNA HELICASE SRS2"/>
    <property type="match status" value="1"/>
</dbReference>
<reference evidence="18 19" key="1">
    <citation type="journal article" date="2016" name="Nat. Commun.">
        <title>Thousands of microbial genomes shed light on interconnected biogeochemical processes in an aquifer system.</title>
        <authorList>
            <person name="Anantharaman K."/>
            <person name="Brown C.T."/>
            <person name="Hug L.A."/>
            <person name="Sharon I."/>
            <person name="Castelle C.J."/>
            <person name="Probst A.J."/>
            <person name="Thomas B.C."/>
            <person name="Singh A."/>
            <person name="Wilkins M.J."/>
            <person name="Karaoz U."/>
            <person name="Brodie E.L."/>
            <person name="Williams K.H."/>
            <person name="Hubbard S.S."/>
            <person name="Banfield J.F."/>
        </authorList>
    </citation>
    <scope>NUCLEOTIDE SEQUENCE [LARGE SCALE GENOMIC DNA]</scope>
</reference>
<keyword evidence="7" id="KW-0269">Exonuclease</keyword>
<evidence type="ECO:0000256" key="9">
    <source>
        <dbReference type="ARBA" id="ARBA00023125"/>
    </source>
</evidence>
<evidence type="ECO:0000256" key="11">
    <source>
        <dbReference type="ARBA" id="ARBA00023235"/>
    </source>
</evidence>
<dbReference type="Gene3D" id="3.90.320.10">
    <property type="match status" value="1"/>
</dbReference>
<evidence type="ECO:0000256" key="1">
    <source>
        <dbReference type="ARBA" id="ARBA00009922"/>
    </source>
</evidence>
<evidence type="ECO:0000256" key="13">
    <source>
        <dbReference type="ARBA" id="ARBA00034808"/>
    </source>
</evidence>
<evidence type="ECO:0000256" key="14">
    <source>
        <dbReference type="ARBA" id="ARBA00048988"/>
    </source>
</evidence>
<keyword evidence="3 15" id="KW-0547">Nucleotide-binding</keyword>
<keyword evidence="11" id="KW-0413">Isomerase</keyword>
<dbReference type="Proteomes" id="UP000178092">
    <property type="component" value="Unassembled WGS sequence"/>
</dbReference>
<dbReference type="GO" id="GO:0000725">
    <property type="term" value="P:recombinational repair"/>
    <property type="evidence" value="ECO:0007669"/>
    <property type="project" value="TreeGrafter"/>
</dbReference>
<keyword evidence="4" id="KW-0227">DNA damage</keyword>
<evidence type="ECO:0000259" key="17">
    <source>
        <dbReference type="PROSITE" id="PS51217"/>
    </source>
</evidence>
<comment type="catalytic activity">
    <reaction evidence="14">
        <text>ATP + H2O = ADP + phosphate + H(+)</text>
        <dbReference type="Rhea" id="RHEA:13065"/>
        <dbReference type="ChEBI" id="CHEBI:15377"/>
        <dbReference type="ChEBI" id="CHEBI:15378"/>
        <dbReference type="ChEBI" id="CHEBI:30616"/>
        <dbReference type="ChEBI" id="CHEBI:43474"/>
        <dbReference type="ChEBI" id="CHEBI:456216"/>
        <dbReference type="EC" id="5.6.2.4"/>
    </reaction>
</comment>
<dbReference type="Pfam" id="PF00580">
    <property type="entry name" value="UvrD-helicase"/>
    <property type="match status" value="1"/>
</dbReference>
<dbReference type="PROSITE" id="PS51198">
    <property type="entry name" value="UVRD_HELICASE_ATP_BIND"/>
    <property type="match status" value="1"/>
</dbReference>
<dbReference type="InterPro" id="IPR011604">
    <property type="entry name" value="PDDEXK-like_dom_sf"/>
</dbReference>
<dbReference type="EMBL" id="MHTV01000043">
    <property type="protein sequence ID" value="OHA65637.1"/>
    <property type="molecule type" value="Genomic_DNA"/>
</dbReference>
<comment type="similarity">
    <text evidence="1">Belongs to the helicase family. UvrD subfamily.</text>
</comment>
<evidence type="ECO:0000256" key="15">
    <source>
        <dbReference type="PROSITE-ProRule" id="PRU00560"/>
    </source>
</evidence>
<dbReference type="InterPro" id="IPR013986">
    <property type="entry name" value="DExx_box_DNA_helicase_dom_sf"/>
</dbReference>
<keyword evidence="6 15" id="KW-0347">Helicase</keyword>
<dbReference type="GO" id="GO:0004527">
    <property type="term" value="F:exonuclease activity"/>
    <property type="evidence" value="ECO:0007669"/>
    <property type="project" value="UniProtKB-KW"/>
</dbReference>
<evidence type="ECO:0000256" key="5">
    <source>
        <dbReference type="ARBA" id="ARBA00022801"/>
    </source>
</evidence>
<keyword evidence="10" id="KW-0234">DNA repair</keyword>
<organism evidence="18 19">
    <name type="scientific">Candidatus Wildermuthbacteria bacterium RIFCSPHIGHO2_02_FULL_45_25</name>
    <dbReference type="NCBI Taxonomy" id="1802450"/>
    <lineage>
        <taxon>Bacteria</taxon>
        <taxon>Candidatus Wildermuthiibacteriota</taxon>
    </lineage>
</organism>
<dbReference type="InterPro" id="IPR038726">
    <property type="entry name" value="PDDEXK_AddAB-type"/>
</dbReference>
<keyword evidence="2" id="KW-0540">Nuclease</keyword>
<evidence type="ECO:0000256" key="10">
    <source>
        <dbReference type="ARBA" id="ARBA00023204"/>
    </source>
</evidence>
<dbReference type="Gene3D" id="1.10.10.160">
    <property type="match status" value="1"/>
</dbReference>
<dbReference type="AlphaFoldDB" id="A0A1G2QYV8"/>
<comment type="caution">
    <text evidence="18">The sequence shown here is derived from an EMBL/GenBank/DDBJ whole genome shotgun (WGS) entry which is preliminary data.</text>
</comment>
<evidence type="ECO:0000256" key="7">
    <source>
        <dbReference type="ARBA" id="ARBA00022839"/>
    </source>
</evidence>
<keyword evidence="9" id="KW-0238">DNA-binding</keyword>
<evidence type="ECO:0000256" key="4">
    <source>
        <dbReference type="ARBA" id="ARBA00022763"/>
    </source>
</evidence>
<keyword evidence="5 15" id="KW-0378">Hydrolase</keyword>
<dbReference type="InterPro" id="IPR014016">
    <property type="entry name" value="UvrD-like_ATP-bd"/>
</dbReference>
<sequence length="998" mass="115503">MVQAKISQQFQKSYDMLNPEQKEAVDTIEGPVMVVAGPGTGKTQTLTLRIANILKETDVEPEQILAVTFTEAAAFEMRKRLVVLMGSVAYRVAIFTFHGFCNDIILQHAEEFPHIINSSNATQADQIRIMQHIADQGSFEHLKPLGDPYYYVKPALRQISSLKREGIGVEEFRALIELQIREFASNEDMLGNAGEIKAKFRSFAKHLEKNKELAVMYELYQKELRELRLYDYDDMILYVVKKLAQDKNFLFDLQERYLYILADEHQDVNNSQNKVLELLGNYDPNPNICIVGDEKQAIFRFQGASLENFLYFQRKYPNATLIRLVRNYRSTQSILDAASDVMKEQRSSLLSQHKDHGKPLEIMGFINVEAEMFGIGKKVKELIEQGTKPEHIAILYRDNKDAFPLMRQFGKAGIAYALESGQDALSDEYLKKALILLKAVWHFGEAEYLPQVLHLDFLGLDPLSVYQALSFAANDRISLYEVLKKADAYHALDKASRVKLRNIYEQLAQWNRESKNISAVSMFERILRESGLLAAALAEDNYEERIEKLRRLLDEIANSRRFFLADFMEYLQVVEDQGLELEHKTGAHLRSGVRLMTAHRSKGREFDYVFLANCTDKHWGNRRNAQLFHLPGIIGQTNEHTNEEERKLFYVALTRARKHVFIAYAKQGGDGRDQLRSAFVEEIDPVLTQDGNVEYLEQELREHPELVFAPEQNMRPKEKAQEFLRELFLDRGLSVTALNNYLECPWKYFYVSLLRIPQAQSANQLFGIAVHGALEQFFRAYKTDQPSKEYLRDAFEQRLRKVGLSEREYEEFLKKGNRALAGYYEEYNGKWVRNTIGEFAVKDVGLEMGNGKMLGLSGKFDKVEFLNEGNQINVVDYKTGRPKSRADIEGKTKTSNGNYYRQLVFYHLLLNRHKDGQYRMVSGEIDFVEPNQRGKYKKEKFVIEKEEVGELERLIIRTAHEIIAFDFWEKQCDDNDCQWCALRTSITKSNSHNMMEEV</sequence>
<dbReference type="GO" id="GO:0043138">
    <property type="term" value="F:3'-5' DNA helicase activity"/>
    <property type="evidence" value="ECO:0007669"/>
    <property type="project" value="UniProtKB-EC"/>
</dbReference>
<evidence type="ECO:0000256" key="2">
    <source>
        <dbReference type="ARBA" id="ARBA00022722"/>
    </source>
</evidence>
<name>A0A1G2QYV8_9BACT</name>
<evidence type="ECO:0000313" key="18">
    <source>
        <dbReference type="EMBL" id="OHA65637.1"/>
    </source>
</evidence>
<proteinExistence type="inferred from homology"/>
<dbReference type="Pfam" id="PF13361">
    <property type="entry name" value="UvrD_C"/>
    <property type="match status" value="1"/>
</dbReference>
<evidence type="ECO:0000256" key="6">
    <source>
        <dbReference type="ARBA" id="ARBA00022806"/>
    </source>
</evidence>
<dbReference type="CDD" id="cd17932">
    <property type="entry name" value="DEXQc_UvrD"/>
    <property type="match status" value="1"/>
</dbReference>
<evidence type="ECO:0000256" key="8">
    <source>
        <dbReference type="ARBA" id="ARBA00022840"/>
    </source>
</evidence>
<protein>
    <recommendedName>
        <fullName evidence="13">DNA 3'-5' helicase</fullName>
        <ecNumber evidence="13">5.6.2.4</ecNumber>
    </recommendedName>
</protein>
<feature type="binding site" evidence="15">
    <location>
        <begin position="36"/>
        <end position="43"/>
    </location>
    <ligand>
        <name>ATP</name>
        <dbReference type="ChEBI" id="CHEBI:30616"/>
    </ligand>
</feature>
<dbReference type="InterPro" id="IPR011335">
    <property type="entry name" value="Restrct_endonuc-II-like"/>
</dbReference>
<dbReference type="SUPFAM" id="SSF52540">
    <property type="entry name" value="P-loop containing nucleoside triphosphate hydrolases"/>
    <property type="match status" value="1"/>
</dbReference>
<comment type="catalytic activity">
    <reaction evidence="12">
        <text>Couples ATP hydrolysis with the unwinding of duplex DNA by translocating in the 3'-5' direction.</text>
        <dbReference type="EC" id="5.6.2.4"/>
    </reaction>
</comment>
<dbReference type="SUPFAM" id="SSF52980">
    <property type="entry name" value="Restriction endonuclease-like"/>
    <property type="match status" value="1"/>
</dbReference>
<accession>A0A1G2QYV8</accession>
<dbReference type="GO" id="GO:0003677">
    <property type="term" value="F:DNA binding"/>
    <property type="evidence" value="ECO:0007669"/>
    <property type="project" value="UniProtKB-KW"/>
</dbReference>
<gene>
    <name evidence="18" type="ORF">A3C04_01555</name>
</gene>
<dbReference type="Pfam" id="PF12705">
    <property type="entry name" value="PDDEXK_1"/>
    <property type="match status" value="1"/>
</dbReference>
<dbReference type="EC" id="5.6.2.4" evidence="13"/>
<dbReference type="GO" id="GO:0005524">
    <property type="term" value="F:ATP binding"/>
    <property type="evidence" value="ECO:0007669"/>
    <property type="project" value="UniProtKB-UniRule"/>
</dbReference>
<dbReference type="Gene3D" id="1.10.486.10">
    <property type="entry name" value="PCRA, domain 4"/>
    <property type="match status" value="1"/>
</dbReference>
<evidence type="ECO:0000256" key="3">
    <source>
        <dbReference type="ARBA" id="ARBA00022741"/>
    </source>
</evidence>
<dbReference type="PANTHER" id="PTHR11070">
    <property type="entry name" value="UVRD / RECB / PCRA DNA HELICASE FAMILY MEMBER"/>
    <property type="match status" value="1"/>
</dbReference>
<dbReference type="InterPro" id="IPR027417">
    <property type="entry name" value="P-loop_NTPase"/>
</dbReference>
<evidence type="ECO:0000259" key="16">
    <source>
        <dbReference type="PROSITE" id="PS51198"/>
    </source>
</evidence>
<keyword evidence="8 15" id="KW-0067">ATP-binding</keyword>
<dbReference type="Gene3D" id="3.40.50.300">
    <property type="entry name" value="P-loop containing nucleotide triphosphate hydrolases"/>
    <property type="match status" value="2"/>
</dbReference>
<feature type="domain" description="UvrD-like helicase ATP-binding" evidence="16">
    <location>
        <begin position="15"/>
        <end position="331"/>
    </location>
</feature>
<evidence type="ECO:0000313" key="19">
    <source>
        <dbReference type="Proteomes" id="UP000178092"/>
    </source>
</evidence>
<dbReference type="InterPro" id="IPR000212">
    <property type="entry name" value="DNA_helicase_UvrD/REP"/>
</dbReference>